<proteinExistence type="predicted"/>
<comment type="caution">
    <text evidence="1">The sequence shown here is derived from an EMBL/GenBank/DDBJ whole genome shotgun (WGS) entry which is preliminary data.</text>
</comment>
<accession>A0A8S1RN85</accession>
<evidence type="ECO:0000313" key="2">
    <source>
        <dbReference type="Proteomes" id="UP000692954"/>
    </source>
</evidence>
<evidence type="ECO:0000313" key="1">
    <source>
        <dbReference type="EMBL" id="CAD8128409.1"/>
    </source>
</evidence>
<name>A0A8S1RN85_9CILI</name>
<gene>
    <name evidence="1" type="ORF">PSON_ATCC_30995.1.T1880042</name>
</gene>
<dbReference type="Proteomes" id="UP000692954">
    <property type="component" value="Unassembled WGS sequence"/>
</dbReference>
<reference evidence="1" key="1">
    <citation type="submission" date="2021-01" db="EMBL/GenBank/DDBJ databases">
        <authorList>
            <consortium name="Genoscope - CEA"/>
            <person name="William W."/>
        </authorList>
    </citation>
    <scope>NUCLEOTIDE SEQUENCE</scope>
</reference>
<dbReference type="OrthoDB" id="10251809at2759"/>
<sequence>MHPQGQIPNARACYSLNLLSMQFYLFGCYDGQNFQNEIERYDIQQNRWIQPSSSGTILAVRNAYPMTKHNFIGSTCVQFLQIRMDLSYHKMHFIQRFKKTYSFLENRTIQENYFKYSQNPIQLL</sequence>
<organism evidence="1 2">
    <name type="scientific">Paramecium sonneborni</name>
    <dbReference type="NCBI Taxonomy" id="65129"/>
    <lineage>
        <taxon>Eukaryota</taxon>
        <taxon>Sar</taxon>
        <taxon>Alveolata</taxon>
        <taxon>Ciliophora</taxon>
        <taxon>Intramacronucleata</taxon>
        <taxon>Oligohymenophorea</taxon>
        <taxon>Peniculida</taxon>
        <taxon>Parameciidae</taxon>
        <taxon>Paramecium</taxon>
    </lineage>
</organism>
<evidence type="ECO:0008006" key="3">
    <source>
        <dbReference type="Google" id="ProtNLM"/>
    </source>
</evidence>
<dbReference type="EMBL" id="CAJJDN010000188">
    <property type="protein sequence ID" value="CAD8128409.1"/>
    <property type="molecule type" value="Genomic_DNA"/>
</dbReference>
<dbReference type="AlphaFoldDB" id="A0A8S1RN85"/>
<protein>
    <recommendedName>
        <fullName evidence="3">Kelch motif family protein</fullName>
    </recommendedName>
</protein>
<keyword evidence="2" id="KW-1185">Reference proteome</keyword>